<evidence type="ECO:0000256" key="2">
    <source>
        <dbReference type="ARBA" id="ARBA00023002"/>
    </source>
</evidence>
<evidence type="ECO:0000313" key="4">
    <source>
        <dbReference type="EMBL" id="TPP05382.1"/>
    </source>
</evidence>
<dbReference type="AlphaFoldDB" id="A0A504UJ34"/>
<keyword evidence="2" id="KW-0560">Oxidoreductase</keyword>
<dbReference type="Gene3D" id="3.40.50.720">
    <property type="entry name" value="NAD(P)-binding Rossmann-like Domain"/>
    <property type="match status" value="1"/>
</dbReference>
<keyword evidence="5" id="KW-1185">Reference proteome</keyword>
<organism evidence="4 5">
    <name type="scientific">Rhizobium glycinendophyticum</name>
    <dbReference type="NCBI Taxonomy" id="2589807"/>
    <lineage>
        <taxon>Bacteria</taxon>
        <taxon>Pseudomonadati</taxon>
        <taxon>Pseudomonadota</taxon>
        <taxon>Alphaproteobacteria</taxon>
        <taxon>Hyphomicrobiales</taxon>
        <taxon>Rhizobiaceae</taxon>
        <taxon>Rhizobium/Agrobacterium group</taxon>
        <taxon>Rhizobium</taxon>
    </lineage>
</organism>
<evidence type="ECO:0000259" key="3">
    <source>
        <dbReference type="SMART" id="SM00829"/>
    </source>
</evidence>
<name>A0A504UJ34_9HYPH</name>
<feature type="domain" description="Enoyl reductase (ER)" evidence="3">
    <location>
        <begin position="10"/>
        <end position="325"/>
    </location>
</feature>
<evidence type="ECO:0000256" key="1">
    <source>
        <dbReference type="ARBA" id="ARBA00022857"/>
    </source>
</evidence>
<dbReference type="InterPro" id="IPR013154">
    <property type="entry name" value="ADH-like_N"/>
</dbReference>
<comment type="caution">
    <text evidence="4">The sequence shown here is derived from an EMBL/GenBank/DDBJ whole genome shotgun (WGS) entry which is preliminary data.</text>
</comment>
<dbReference type="InterPro" id="IPR011032">
    <property type="entry name" value="GroES-like_sf"/>
</dbReference>
<gene>
    <name evidence="4" type="ORF">FJQ55_20410</name>
</gene>
<proteinExistence type="predicted"/>
<dbReference type="EMBL" id="VFYP01000005">
    <property type="protein sequence ID" value="TPP05382.1"/>
    <property type="molecule type" value="Genomic_DNA"/>
</dbReference>
<evidence type="ECO:0000313" key="5">
    <source>
        <dbReference type="Proteomes" id="UP000316429"/>
    </source>
</evidence>
<protein>
    <submittedName>
        <fullName evidence="4">Zinc-binding dehydrogenase</fullName>
    </submittedName>
</protein>
<accession>A0A504UJ34</accession>
<dbReference type="InterPro" id="IPR036291">
    <property type="entry name" value="NAD(P)-bd_dom_sf"/>
</dbReference>
<dbReference type="GO" id="GO:0070402">
    <property type="term" value="F:NADPH binding"/>
    <property type="evidence" value="ECO:0007669"/>
    <property type="project" value="TreeGrafter"/>
</dbReference>
<sequence length="329" mass="34357">MKTIEASRFGGPDVLVLTDRPDPVPGPGEITIDVSHAAVGLIDLLFRRGQFKDVAGMAQPPFTPGLEVSGTVRALGAGVTGFRVGEWVLSLSDGSGTGGYASVYVAQAPMVVSIEGYDIDPALAVAMVPNMAMAHVALTRVAHLEKGESLLVHGALGGLSSGFPGMARQLGASRIVGTVRSSKIKAAETTHLPYDKIVDSPDFAAALQNETFDVVIDPVGGAVRSDSLKLMRAGSRLIVASNASGDWTHEVKSNDLWLGSMSMSGFNAAAYFATHPQVVRPALEAALTALAAGLGNIVVDLLPLEDAPAAHRKMESRTLDGRIVLEINR</sequence>
<dbReference type="SUPFAM" id="SSF50129">
    <property type="entry name" value="GroES-like"/>
    <property type="match status" value="1"/>
</dbReference>
<dbReference type="Pfam" id="PF08240">
    <property type="entry name" value="ADH_N"/>
    <property type="match status" value="1"/>
</dbReference>
<dbReference type="SMART" id="SM00829">
    <property type="entry name" value="PKS_ER"/>
    <property type="match status" value="1"/>
</dbReference>
<dbReference type="RefSeq" id="WP_140831446.1">
    <property type="nucleotide sequence ID" value="NZ_VFYP01000005.1"/>
</dbReference>
<keyword evidence="1" id="KW-0521">NADP</keyword>
<dbReference type="Pfam" id="PF13602">
    <property type="entry name" value="ADH_zinc_N_2"/>
    <property type="match status" value="1"/>
</dbReference>
<dbReference type="PANTHER" id="PTHR48106">
    <property type="entry name" value="QUINONE OXIDOREDUCTASE PIG3-RELATED"/>
    <property type="match status" value="1"/>
</dbReference>
<dbReference type="Gene3D" id="3.90.180.10">
    <property type="entry name" value="Medium-chain alcohol dehydrogenases, catalytic domain"/>
    <property type="match status" value="1"/>
</dbReference>
<dbReference type="GO" id="GO:0016651">
    <property type="term" value="F:oxidoreductase activity, acting on NAD(P)H"/>
    <property type="evidence" value="ECO:0007669"/>
    <property type="project" value="TreeGrafter"/>
</dbReference>
<dbReference type="SUPFAM" id="SSF51735">
    <property type="entry name" value="NAD(P)-binding Rossmann-fold domains"/>
    <property type="match status" value="1"/>
</dbReference>
<dbReference type="OrthoDB" id="9805883at2"/>
<dbReference type="Proteomes" id="UP000316429">
    <property type="component" value="Unassembled WGS sequence"/>
</dbReference>
<reference evidence="4 5" key="1">
    <citation type="submission" date="2019-06" db="EMBL/GenBank/DDBJ databases">
        <title>Rhizobium sp. CL12 isolated from roots of soybean.</title>
        <authorList>
            <person name="Wang C."/>
        </authorList>
    </citation>
    <scope>NUCLEOTIDE SEQUENCE [LARGE SCALE GENOMIC DNA]</scope>
    <source>
        <strain evidence="4 5">CL12</strain>
    </source>
</reference>
<dbReference type="InterPro" id="IPR020843">
    <property type="entry name" value="ER"/>
</dbReference>